<dbReference type="SUPFAM" id="SSF52540">
    <property type="entry name" value="P-loop containing nucleoside triphosphate hydrolases"/>
    <property type="match status" value="1"/>
</dbReference>
<sequence length="189" mass="21990">MSGGYKLRVLLAQSLFNNPDILLLDEPTNHLDIISIYWLEHYLKNSFKGILIFISHDLAFLNNVATDILDIDYGEIKLYVGNDDNFVQEKQIIAAQKLSERHFLEKKIENMQAWVDKFRAGTRARQSASREKQLAKIELLDIQKSSRISPLFRLKQLRNSGKLVLKIDQITKRFEDKQILNKVSFNVSR</sequence>
<evidence type="ECO:0000313" key="6">
    <source>
        <dbReference type="Proteomes" id="UP001628124"/>
    </source>
</evidence>
<keyword evidence="1" id="KW-0547">Nucleotide-binding</keyword>
<organism evidence="5 6">
    <name type="scientific">Candidatus Rickettsia kedanie</name>
    <dbReference type="NCBI Taxonomy" id="3115352"/>
    <lineage>
        <taxon>Bacteria</taxon>
        <taxon>Pseudomonadati</taxon>
        <taxon>Pseudomonadota</taxon>
        <taxon>Alphaproteobacteria</taxon>
        <taxon>Rickettsiales</taxon>
        <taxon>Rickettsiaceae</taxon>
        <taxon>Rickettsieae</taxon>
        <taxon>Rickettsia</taxon>
        <taxon>spotted fever group</taxon>
    </lineage>
</organism>
<gene>
    <name evidence="5" type="ORF">KNCP2_10840</name>
</gene>
<reference evidence="5 6" key="1">
    <citation type="journal article" date="2024" name="Microbiol. Immunol.">
        <title>Discovery of a novel spotted fever group Rickettsia, 'Candidatus Rickettsia kedanie,' in unfed larval chigger mites, Leptotrombidium scutellare.</title>
        <authorList>
            <person name="Ogawa M."/>
            <person name="Matsutani M."/>
            <person name="Katayama T."/>
            <person name="Takada N."/>
            <person name="Noda S."/>
            <person name="Takahashi M."/>
            <person name="Kageyama D."/>
            <person name="Hanaoka N."/>
            <person name="Ebihara H."/>
        </authorList>
    </citation>
    <scope>NUCLEOTIDE SEQUENCE [LARGE SCALE GENOMIC DNA]</scope>
    <source>
        <strain evidence="5 6">KNCP2-13</strain>
    </source>
</reference>
<keyword evidence="6" id="KW-1185">Reference proteome</keyword>
<dbReference type="Pfam" id="PF12848">
    <property type="entry name" value="ABC_tran_Xtn"/>
    <property type="match status" value="1"/>
</dbReference>
<dbReference type="InterPro" id="IPR051309">
    <property type="entry name" value="ABCF_ATPase"/>
</dbReference>
<protein>
    <recommendedName>
        <fullName evidence="7">ABC transporter domain-containing protein</fullName>
    </recommendedName>
</protein>
<evidence type="ECO:0000313" key="5">
    <source>
        <dbReference type="EMBL" id="GAA5252796.1"/>
    </source>
</evidence>
<proteinExistence type="predicted"/>
<comment type="caution">
    <text evidence="5">The sequence shown here is derived from an EMBL/GenBank/DDBJ whole genome shotgun (WGS) entry which is preliminary data.</text>
</comment>
<dbReference type="RefSeq" id="WP_412708420.1">
    <property type="nucleotide sequence ID" value="NZ_BAABMM010000039.1"/>
</dbReference>
<evidence type="ECO:0000259" key="3">
    <source>
        <dbReference type="Pfam" id="PF00005"/>
    </source>
</evidence>
<dbReference type="EMBL" id="BAABMM010000039">
    <property type="protein sequence ID" value="GAA5252796.1"/>
    <property type="molecule type" value="Genomic_DNA"/>
</dbReference>
<evidence type="ECO:0000256" key="1">
    <source>
        <dbReference type="ARBA" id="ARBA00022741"/>
    </source>
</evidence>
<name>A0ABP9TU71_9RICK</name>
<dbReference type="Proteomes" id="UP001628124">
    <property type="component" value="Unassembled WGS sequence"/>
</dbReference>
<dbReference type="PANTHER" id="PTHR42855:SF2">
    <property type="entry name" value="DRUG RESISTANCE ABC TRANSPORTER,ATP-BINDING PROTEIN"/>
    <property type="match status" value="1"/>
</dbReference>
<dbReference type="InterPro" id="IPR027417">
    <property type="entry name" value="P-loop_NTPase"/>
</dbReference>
<keyword evidence="2" id="KW-0067">ATP-binding</keyword>
<evidence type="ECO:0000259" key="4">
    <source>
        <dbReference type="Pfam" id="PF12848"/>
    </source>
</evidence>
<feature type="domain" description="ABC transporter" evidence="3">
    <location>
        <begin position="1"/>
        <end position="29"/>
    </location>
</feature>
<dbReference type="PANTHER" id="PTHR42855">
    <property type="entry name" value="ABC TRANSPORTER ATP-BINDING SUBUNIT"/>
    <property type="match status" value="1"/>
</dbReference>
<dbReference type="Pfam" id="PF00005">
    <property type="entry name" value="ABC_tran"/>
    <property type="match status" value="1"/>
</dbReference>
<evidence type="ECO:0008006" key="7">
    <source>
        <dbReference type="Google" id="ProtNLM"/>
    </source>
</evidence>
<accession>A0ABP9TU71</accession>
<dbReference type="InterPro" id="IPR032781">
    <property type="entry name" value="ABC_tran_Xtn"/>
</dbReference>
<evidence type="ECO:0000256" key="2">
    <source>
        <dbReference type="ARBA" id="ARBA00022840"/>
    </source>
</evidence>
<dbReference type="InterPro" id="IPR003439">
    <property type="entry name" value="ABC_transporter-like_ATP-bd"/>
</dbReference>
<feature type="domain" description="ABC-transporter extension" evidence="4">
    <location>
        <begin position="69"/>
        <end position="143"/>
    </location>
</feature>
<dbReference type="Gene3D" id="3.40.50.300">
    <property type="entry name" value="P-loop containing nucleotide triphosphate hydrolases"/>
    <property type="match status" value="1"/>
</dbReference>